<proteinExistence type="predicted"/>
<sequence>MFASSGNAIAAFAESSPVTAIERAANLKFPVVMFFTLVLLVVILATFARQVVNKSKLGVICVKVLFCYLHYCFGYKGMDKSLYYFIIIMFSLHFIKIFLIKE</sequence>
<evidence type="ECO:0000313" key="2">
    <source>
        <dbReference type="EMBL" id="KZN47467.1"/>
    </source>
</evidence>
<feature type="transmembrane region" description="Helical" evidence="1">
    <location>
        <begin position="82"/>
        <end position="100"/>
    </location>
</feature>
<keyword evidence="3" id="KW-1185">Reference proteome</keyword>
<dbReference type="PATRIC" id="fig|1365250.3.peg.122"/>
<keyword evidence="1" id="KW-0812">Transmembrane</keyword>
<gene>
    <name evidence="2" type="ORF">N475_06210</name>
</gene>
<dbReference type="EMBL" id="AUYB01000013">
    <property type="protein sequence ID" value="KZN47467.1"/>
    <property type="molecule type" value="Genomic_DNA"/>
</dbReference>
<comment type="caution">
    <text evidence="2">The sequence shown here is derived from an EMBL/GenBank/DDBJ whole genome shotgun (WGS) entry which is preliminary data.</text>
</comment>
<keyword evidence="1" id="KW-0472">Membrane</keyword>
<dbReference type="Proteomes" id="UP000076643">
    <property type="component" value="Unassembled WGS sequence"/>
</dbReference>
<name>A0A167CBL4_9GAMM</name>
<protein>
    <submittedName>
        <fullName evidence="2">Uncharacterized protein</fullName>
    </submittedName>
</protein>
<evidence type="ECO:0000256" key="1">
    <source>
        <dbReference type="SAM" id="Phobius"/>
    </source>
</evidence>
<accession>A0A167CBL4</accession>
<reference evidence="2 3" key="1">
    <citation type="submission" date="2013-07" db="EMBL/GenBank/DDBJ databases">
        <title>Comparative Genomic and Metabolomic Analysis of Twelve Strains of Pseudoalteromonas luteoviolacea.</title>
        <authorList>
            <person name="Vynne N.G."/>
            <person name="Mansson M."/>
            <person name="Gram L."/>
        </authorList>
    </citation>
    <scope>NUCLEOTIDE SEQUENCE [LARGE SCALE GENOMIC DNA]</scope>
    <source>
        <strain evidence="2 3">DSM 6061</strain>
    </source>
</reference>
<dbReference type="AlphaFoldDB" id="A0A167CBL4"/>
<feature type="transmembrane region" description="Helical" evidence="1">
    <location>
        <begin position="30"/>
        <end position="48"/>
    </location>
</feature>
<keyword evidence="1" id="KW-1133">Transmembrane helix</keyword>
<evidence type="ECO:0000313" key="3">
    <source>
        <dbReference type="Proteomes" id="UP000076643"/>
    </source>
</evidence>
<organism evidence="2 3">
    <name type="scientific">Pseudoalteromonas luteoviolacea DSM 6061</name>
    <dbReference type="NCBI Taxonomy" id="1365250"/>
    <lineage>
        <taxon>Bacteria</taxon>
        <taxon>Pseudomonadati</taxon>
        <taxon>Pseudomonadota</taxon>
        <taxon>Gammaproteobacteria</taxon>
        <taxon>Alteromonadales</taxon>
        <taxon>Pseudoalteromonadaceae</taxon>
        <taxon>Pseudoalteromonas</taxon>
    </lineage>
</organism>